<dbReference type="RefSeq" id="WP_329493416.1">
    <property type="nucleotide sequence ID" value="NZ_CP108460.1"/>
</dbReference>
<evidence type="ECO:0008006" key="4">
    <source>
        <dbReference type="Google" id="ProtNLM"/>
    </source>
</evidence>
<evidence type="ECO:0000313" key="3">
    <source>
        <dbReference type="Proteomes" id="UP001432014"/>
    </source>
</evidence>
<keyword evidence="3" id="KW-1185">Reference proteome</keyword>
<reference evidence="2 3" key="1">
    <citation type="submission" date="2022-10" db="EMBL/GenBank/DDBJ databases">
        <title>The complete genomes of actinobacterial strains from the NBC collection.</title>
        <authorList>
            <person name="Joergensen T.S."/>
            <person name="Alvarez Arevalo M."/>
            <person name="Sterndorff E.B."/>
            <person name="Faurdal D."/>
            <person name="Vuksanovic O."/>
            <person name="Mourched A.-S."/>
            <person name="Charusanti P."/>
            <person name="Shaw S."/>
            <person name="Blin K."/>
            <person name="Weber T."/>
        </authorList>
    </citation>
    <scope>NUCLEOTIDE SEQUENCE [LARGE SCALE GENOMIC DNA]</scope>
    <source>
        <strain evidence="2 3">NBC_01247</strain>
    </source>
</reference>
<evidence type="ECO:0000256" key="1">
    <source>
        <dbReference type="SAM" id="MobiDB-lite"/>
    </source>
</evidence>
<accession>A0ABZ1WHX7</accession>
<name>A0ABZ1WHX7_9ACTN</name>
<gene>
    <name evidence="2" type="ORF">OG469_36355</name>
</gene>
<feature type="region of interest" description="Disordered" evidence="1">
    <location>
        <begin position="70"/>
        <end position="94"/>
    </location>
</feature>
<dbReference type="Proteomes" id="UP001432014">
    <property type="component" value="Chromosome"/>
</dbReference>
<sequence>MTCAEYRAAMSARLDGEDTGGPGEAVGTNGHEHSCADCAQWLATARRLRDFSAQAPGPSAEWSGGLLARLGLGEPEAPGAGGAQGGSATGTAGA</sequence>
<proteinExistence type="predicted"/>
<evidence type="ECO:0000313" key="2">
    <source>
        <dbReference type="EMBL" id="WUS60482.1"/>
    </source>
</evidence>
<dbReference type="EMBL" id="CP108482">
    <property type="protein sequence ID" value="WUS60482.1"/>
    <property type="molecule type" value="Genomic_DNA"/>
</dbReference>
<feature type="region of interest" description="Disordered" evidence="1">
    <location>
        <begin position="1"/>
        <end position="28"/>
    </location>
</feature>
<feature type="compositionally biased region" description="Gly residues" evidence="1">
    <location>
        <begin position="79"/>
        <end position="94"/>
    </location>
</feature>
<organism evidence="2 3">
    <name type="scientific">Kitasatospora herbaricolor</name>
    <dbReference type="NCBI Taxonomy" id="68217"/>
    <lineage>
        <taxon>Bacteria</taxon>
        <taxon>Bacillati</taxon>
        <taxon>Actinomycetota</taxon>
        <taxon>Actinomycetes</taxon>
        <taxon>Kitasatosporales</taxon>
        <taxon>Streptomycetaceae</taxon>
        <taxon>Kitasatospora</taxon>
    </lineage>
</organism>
<protein>
    <recommendedName>
        <fullName evidence="4">Zinc finger protein</fullName>
    </recommendedName>
</protein>